<dbReference type="Proteomes" id="UP001177003">
    <property type="component" value="Chromosome 5"/>
</dbReference>
<name>A0AA36E9X3_LACSI</name>
<accession>A0AA36E9X3</accession>
<protein>
    <submittedName>
        <fullName evidence="2">Uncharacterized protein</fullName>
    </submittedName>
</protein>
<evidence type="ECO:0000313" key="3">
    <source>
        <dbReference type="Proteomes" id="UP001177003"/>
    </source>
</evidence>
<sequence length="155" mass="18618">MNLEAKKKLKIRDQEEERRFHPRSWSLSPPRREKRRCNDYERPPVFYQHDTPMTVTVRHLPPPPLLVASLARSYTYDHRAYREEIREQEGDPYYVFYREAPAPTVYALPPEYHIVSREYHHPPPAVQPPPPPAEHRFSDYRDVGPPPEYRSHRTH</sequence>
<proteinExistence type="predicted"/>
<feature type="compositionally biased region" description="Pro residues" evidence="1">
    <location>
        <begin position="122"/>
        <end position="132"/>
    </location>
</feature>
<feature type="compositionally biased region" description="Basic and acidic residues" evidence="1">
    <location>
        <begin position="133"/>
        <end position="142"/>
    </location>
</feature>
<keyword evidence="3" id="KW-1185">Reference proteome</keyword>
<feature type="region of interest" description="Disordered" evidence="1">
    <location>
        <begin position="1"/>
        <end position="39"/>
    </location>
</feature>
<dbReference type="EMBL" id="OX465081">
    <property type="protein sequence ID" value="CAI9288043.1"/>
    <property type="molecule type" value="Genomic_DNA"/>
</dbReference>
<dbReference type="AlphaFoldDB" id="A0AA36E9X3"/>
<feature type="region of interest" description="Disordered" evidence="1">
    <location>
        <begin position="119"/>
        <end position="155"/>
    </location>
</feature>
<evidence type="ECO:0000256" key="1">
    <source>
        <dbReference type="SAM" id="MobiDB-lite"/>
    </source>
</evidence>
<gene>
    <name evidence="2" type="ORF">LSALG_LOCUS27369</name>
</gene>
<feature type="compositionally biased region" description="Basic and acidic residues" evidence="1">
    <location>
        <begin position="1"/>
        <end position="19"/>
    </location>
</feature>
<evidence type="ECO:0000313" key="2">
    <source>
        <dbReference type="EMBL" id="CAI9288043.1"/>
    </source>
</evidence>
<organism evidence="2 3">
    <name type="scientific">Lactuca saligna</name>
    <name type="common">Willowleaf lettuce</name>
    <dbReference type="NCBI Taxonomy" id="75948"/>
    <lineage>
        <taxon>Eukaryota</taxon>
        <taxon>Viridiplantae</taxon>
        <taxon>Streptophyta</taxon>
        <taxon>Embryophyta</taxon>
        <taxon>Tracheophyta</taxon>
        <taxon>Spermatophyta</taxon>
        <taxon>Magnoliopsida</taxon>
        <taxon>eudicotyledons</taxon>
        <taxon>Gunneridae</taxon>
        <taxon>Pentapetalae</taxon>
        <taxon>asterids</taxon>
        <taxon>campanulids</taxon>
        <taxon>Asterales</taxon>
        <taxon>Asteraceae</taxon>
        <taxon>Cichorioideae</taxon>
        <taxon>Cichorieae</taxon>
        <taxon>Lactucinae</taxon>
        <taxon>Lactuca</taxon>
    </lineage>
</organism>
<reference evidence="2" key="1">
    <citation type="submission" date="2023-04" db="EMBL/GenBank/DDBJ databases">
        <authorList>
            <person name="Vijverberg K."/>
            <person name="Xiong W."/>
            <person name="Schranz E."/>
        </authorList>
    </citation>
    <scope>NUCLEOTIDE SEQUENCE</scope>
</reference>